<dbReference type="AlphaFoldDB" id="A0A0M4DF97"/>
<feature type="domain" description="Polymerase beta nucleotidyltransferase" evidence="1">
    <location>
        <begin position="19"/>
        <end position="105"/>
    </location>
</feature>
<protein>
    <submittedName>
        <fullName evidence="2">Putative nucleotidyltransferase</fullName>
    </submittedName>
</protein>
<dbReference type="Pfam" id="PF18765">
    <property type="entry name" value="Polbeta"/>
    <property type="match status" value="1"/>
</dbReference>
<accession>A0A0M4DF97</accession>
<gene>
    <name evidence="2" type="ORF">DSOUD_0586</name>
</gene>
<dbReference type="SUPFAM" id="SSF81301">
    <property type="entry name" value="Nucleotidyltransferase"/>
    <property type="match status" value="1"/>
</dbReference>
<dbReference type="Proteomes" id="UP000057158">
    <property type="component" value="Chromosome"/>
</dbReference>
<dbReference type="OrthoDB" id="9803106at2"/>
<dbReference type="KEGG" id="des:DSOUD_0586"/>
<dbReference type="InterPro" id="IPR041633">
    <property type="entry name" value="Polbeta"/>
</dbReference>
<proteinExistence type="predicted"/>
<keyword evidence="2" id="KW-0808">Transferase</keyword>
<name>A0A0M4DF97_9BACT</name>
<evidence type="ECO:0000259" key="1">
    <source>
        <dbReference type="Pfam" id="PF18765"/>
    </source>
</evidence>
<evidence type="ECO:0000313" key="2">
    <source>
        <dbReference type="EMBL" id="ALC15375.1"/>
    </source>
</evidence>
<dbReference type="InterPro" id="IPR043519">
    <property type="entry name" value="NT_sf"/>
</dbReference>
<dbReference type="PATRIC" id="fig|1603606.3.peg.638"/>
<dbReference type="GO" id="GO:0016740">
    <property type="term" value="F:transferase activity"/>
    <property type="evidence" value="ECO:0007669"/>
    <property type="project" value="UniProtKB-KW"/>
</dbReference>
<evidence type="ECO:0000313" key="3">
    <source>
        <dbReference type="Proteomes" id="UP000057158"/>
    </source>
</evidence>
<sequence length="111" mass="13120">MANKRLIFGLAERHYDEFERIFSRYPQVDRVLIFGSRAKGTDKPESDFDLAVLAPTMKESEFSRLWNEIDALPLVFKVDLLHWDRLTQNRLKEKITSEGRLFYPRPTNSTE</sequence>
<dbReference type="CDD" id="cd05403">
    <property type="entry name" value="NT_KNTase_like"/>
    <property type="match status" value="1"/>
</dbReference>
<dbReference type="RefSeq" id="WP_053549589.1">
    <property type="nucleotide sequence ID" value="NZ_CP010802.1"/>
</dbReference>
<dbReference type="STRING" id="1603606.DSOUD_0586"/>
<dbReference type="EMBL" id="CP010802">
    <property type="protein sequence ID" value="ALC15375.1"/>
    <property type="molecule type" value="Genomic_DNA"/>
</dbReference>
<reference evidence="2 3" key="1">
    <citation type="submission" date="2015-07" db="EMBL/GenBank/DDBJ databases">
        <title>Isolation and Genomic Characterization of a Novel Halophilic Metal-Reducing Deltaproteobacterium from the Deep Subsurface.</title>
        <authorList>
            <person name="Badalamenti J.P."/>
            <person name="Summers Z.M."/>
            <person name="Gralnick J.A."/>
            <person name="Bond D.R."/>
        </authorList>
    </citation>
    <scope>NUCLEOTIDE SEQUENCE [LARGE SCALE GENOMIC DNA]</scope>
    <source>
        <strain evidence="2 3">WTL</strain>
    </source>
</reference>
<organism evidence="2 3">
    <name type="scientific">Desulfuromonas soudanensis</name>
    <dbReference type="NCBI Taxonomy" id="1603606"/>
    <lineage>
        <taxon>Bacteria</taxon>
        <taxon>Pseudomonadati</taxon>
        <taxon>Thermodesulfobacteriota</taxon>
        <taxon>Desulfuromonadia</taxon>
        <taxon>Desulfuromonadales</taxon>
        <taxon>Desulfuromonadaceae</taxon>
        <taxon>Desulfuromonas</taxon>
    </lineage>
</organism>
<dbReference type="Gene3D" id="3.30.460.10">
    <property type="entry name" value="Beta Polymerase, domain 2"/>
    <property type="match status" value="1"/>
</dbReference>
<keyword evidence="3" id="KW-1185">Reference proteome</keyword>